<dbReference type="AlphaFoldDB" id="A0A969PY05"/>
<comment type="cofactor">
    <cofactor evidence="11">
        <name>Mg(2+)</name>
        <dbReference type="ChEBI" id="CHEBI:18420"/>
    </cofactor>
    <text evidence="11">Binds 1 Mg(2+) ion per subunit.</text>
</comment>
<evidence type="ECO:0000256" key="4">
    <source>
        <dbReference type="ARBA" id="ARBA00022605"/>
    </source>
</evidence>
<keyword evidence="4 11" id="KW-0028">Amino-acid biosynthesis</keyword>
<feature type="binding site" evidence="11">
    <location>
        <position position="118"/>
    </location>
    <ligand>
        <name>ATP</name>
        <dbReference type="ChEBI" id="CHEBI:30616"/>
    </ligand>
</feature>
<feature type="binding site" evidence="11">
    <location>
        <position position="36"/>
    </location>
    <ligand>
        <name>substrate</name>
    </ligand>
</feature>
<evidence type="ECO:0000256" key="1">
    <source>
        <dbReference type="ARBA" id="ARBA00004842"/>
    </source>
</evidence>
<keyword evidence="8 11" id="KW-0067">ATP-binding</keyword>
<dbReference type="GO" id="GO:0000287">
    <property type="term" value="F:magnesium ion binding"/>
    <property type="evidence" value="ECO:0007669"/>
    <property type="project" value="UniProtKB-UniRule"/>
</dbReference>
<comment type="subcellular location">
    <subcellularLocation>
        <location evidence="11">Cytoplasm</location>
    </subcellularLocation>
</comment>
<comment type="caution">
    <text evidence="11">Lacks conserved residue(s) required for the propagation of feature annotation.</text>
</comment>
<keyword evidence="11" id="KW-0479">Metal-binding</keyword>
<proteinExistence type="inferred from homology"/>
<comment type="catalytic activity">
    <reaction evidence="10 11">
        <text>shikimate + ATP = 3-phosphoshikimate + ADP + H(+)</text>
        <dbReference type="Rhea" id="RHEA:13121"/>
        <dbReference type="ChEBI" id="CHEBI:15378"/>
        <dbReference type="ChEBI" id="CHEBI:30616"/>
        <dbReference type="ChEBI" id="CHEBI:36208"/>
        <dbReference type="ChEBI" id="CHEBI:145989"/>
        <dbReference type="ChEBI" id="CHEBI:456216"/>
        <dbReference type="EC" id="2.7.1.71"/>
    </reaction>
</comment>
<dbReference type="Pfam" id="PF01202">
    <property type="entry name" value="SKI"/>
    <property type="match status" value="1"/>
</dbReference>
<protein>
    <recommendedName>
        <fullName evidence="3 11">Shikimate kinase</fullName>
        <shortName evidence="11">SK</shortName>
        <ecNumber evidence="3 11">2.7.1.71</ecNumber>
    </recommendedName>
</protein>
<sequence>MTKNETVYLTGFMGAGKTTSGKLLAEKLNISFKDLDVLIQEQTGKTIPDIFAEEGEKGFREREYEALKMVSGSEAVVATGGGIVETPEARDLLSKSCCFYLSVPFEELFERIEGDETRPIALLEKPKLQKRYEKRLPFYESCGKTIDCASLTPDQLSEELVKILQDARSSCGK</sequence>
<gene>
    <name evidence="11" type="primary">aroK</name>
    <name evidence="12" type="ORF">HCN83_08640</name>
</gene>
<dbReference type="GO" id="GO:0005524">
    <property type="term" value="F:ATP binding"/>
    <property type="evidence" value="ECO:0007669"/>
    <property type="project" value="UniProtKB-UniRule"/>
</dbReference>
<evidence type="ECO:0000256" key="8">
    <source>
        <dbReference type="ARBA" id="ARBA00022840"/>
    </source>
</evidence>
<dbReference type="Proteomes" id="UP000752012">
    <property type="component" value="Unassembled WGS sequence"/>
</dbReference>
<evidence type="ECO:0000256" key="6">
    <source>
        <dbReference type="ARBA" id="ARBA00022741"/>
    </source>
</evidence>
<dbReference type="GO" id="GO:0009073">
    <property type="term" value="P:aromatic amino acid family biosynthetic process"/>
    <property type="evidence" value="ECO:0007669"/>
    <property type="project" value="UniProtKB-KW"/>
</dbReference>
<reference evidence="12 13" key="1">
    <citation type="submission" date="2020-03" db="EMBL/GenBank/DDBJ databases">
        <title>Assessment of the enzymatic potential of alkaline-tolerant lipase obtained from Bacillus luteus H11 (technogenic soil) for the bioremediation of saline soils contaminated with petroleum substances.</title>
        <authorList>
            <person name="Kalwasinska A."/>
        </authorList>
    </citation>
    <scope>NUCLEOTIDE SEQUENCE [LARGE SCALE GENOMIC DNA]</scope>
    <source>
        <strain evidence="12 13">H11</strain>
    </source>
</reference>
<dbReference type="GO" id="GO:0009423">
    <property type="term" value="P:chorismate biosynthetic process"/>
    <property type="evidence" value="ECO:0007669"/>
    <property type="project" value="UniProtKB-UniRule"/>
</dbReference>
<dbReference type="GO" id="GO:0008652">
    <property type="term" value="P:amino acid biosynthetic process"/>
    <property type="evidence" value="ECO:0007669"/>
    <property type="project" value="UniProtKB-KW"/>
</dbReference>
<organism evidence="12 13">
    <name type="scientific">Alkalicoccus luteus</name>
    <dbReference type="NCBI Taxonomy" id="1237094"/>
    <lineage>
        <taxon>Bacteria</taxon>
        <taxon>Bacillati</taxon>
        <taxon>Bacillota</taxon>
        <taxon>Bacilli</taxon>
        <taxon>Bacillales</taxon>
        <taxon>Bacillaceae</taxon>
        <taxon>Alkalicoccus</taxon>
    </lineage>
</organism>
<dbReference type="PANTHER" id="PTHR21087:SF16">
    <property type="entry name" value="SHIKIMATE KINASE 1, CHLOROPLASTIC"/>
    <property type="match status" value="1"/>
</dbReference>
<comment type="pathway">
    <text evidence="1 11">Metabolic intermediate biosynthesis; chorismate biosynthesis; chorismate from D-erythrose 4-phosphate and phosphoenolpyruvate: step 5/7.</text>
</comment>
<dbReference type="EMBL" id="JAATHJ010000010">
    <property type="protein sequence ID" value="NJP37652.1"/>
    <property type="molecule type" value="Genomic_DNA"/>
</dbReference>
<dbReference type="RefSeq" id="WP_168006388.1">
    <property type="nucleotide sequence ID" value="NZ_JAATHJ010000010.1"/>
</dbReference>
<evidence type="ECO:0000256" key="5">
    <source>
        <dbReference type="ARBA" id="ARBA00022679"/>
    </source>
</evidence>
<keyword evidence="9 11" id="KW-0057">Aromatic amino acid biosynthesis</keyword>
<comment type="subunit">
    <text evidence="11">Monomer.</text>
</comment>
<evidence type="ECO:0000313" key="12">
    <source>
        <dbReference type="EMBL" id="NJP37652.1"/>
    </source>
</evidence>
<comment type="function">
    <text evidence="11">Catalyzes the specific phosphorylation of the 3-hydroxyl group of shikimic acid using ATP as a cosubstrate.</text>
</comment>
<dbReference type="PANTHER" id="PTHR21087">
    <property type="entry name" value="SHIKIMATE KINASE"/>
    <property type="match status" value="1"/>
</dbReference>
<dbReference type="PROSITE" id="PS01128">
    <property type="entry name" value="SHIKIMATE_KINASE"/>
    <property type="match status" value="1"/>
</dbReference>
<feature type="binding site" evidence="11">
    <location>
        <position position="135"/>
    </location>
    <ligand>
        <name>substrate</name>
    </ligand>
</feature>
<keyword evidence="6 11" id="KW-0547">Nucleotide-binding</keyword>
<dbReference type="InterPro" id="IPR031322">
    <property type="entry name" value="Shikimate/glucono_kinase"/>
</dbReference>
<evidence type="ECO:0000256" key="3">
    <source>
        <dbReference type="ARBA" id="ARBA00012154"/>
    </source>
</evidence>
<evidence type="ECO:0000256" key="9">
    <source>
        <dbReference type="ARBA" id="ARBA00023141"/>
    </source>
</evidence>
<keyword evidence="7 11" id="KW-0418">Kinase</keyword>
<keyword evidence="13" id="KW-1185">Reference proteome</keyword>
<dbReference type="HAMAP" id="MF_00109">
    <property type="entry name" value="Shikimate_kinase"/>
    <property type="match status" value="1"/>
</dbReference>
<feature type="binding site" evidence="11">
    <location>
        <begin position="14"/>
        <end position="19"/>
    </location>
    <ligand>
        <name>ATP</name>
        <dbReference type="ChEBI" id="CHEBI:30616"/>
    </ligand>
</feature>
<dbReference type="EC" id="2.7.1.71" evidence="3 11"/>
<accession>A0A969PY05</accession>
<feature type="binding site" evidence="11">
    <location>
        <position position="18"/>
    </location>
    <ligand>
        <name>Mg(2+)</name>
        <dbReference type="ChEBI" id="CHEBI:18420"/>
    </ligand>
</feature>
<evidence type="ECO:0000313" key="13">
    <source>
        <dbReference type="Proteomes" id="UP000752012"/>
    </source>
</evidence>
<dbReference type="PRINTS" id="PR01100">
    <property type="entry name" value="SHIKIMTKNASE"/>
</dbReference>
<dbReference type="InterPro" id="IPR000623">
    <property type="entry name" value="Shikimate_kinase/TSH1"/>
</dbReference>
<name>A0A969PY05_9BACI</name>
<dbReference type="Gene3D" id="3.40.50.300">
    <property type="entry name" value="P-loop containing nucleotide triphosphate hydrolases"/>
    <property type="match status" value="1"/>
</dbReference>
<dbReference type="InterPro" id="IPR027417">
    <property type="entry name" value="P-loop_NTPase"/>
</dbReference>
<evidence type="ECO:0000256" key="2">
    <source>
        <dbReference type="ARBA" id="ARBA00006997"/>
    </source>
</evidence>
<feature type="binding site" evidence="11">
    <location>
        <position position="81"/>
    </location>
    <ligand>
        <name>substrate</name>
    </ligand>
</feature>
<evidence type="ECO:0000256" key="11">
    <source>
        <dbReference type="HAMAP-Rule" id="MF_00109"/>
    </source>
</evidence>
<keyword evidence="11" id="KW-0460">Magnesium</keyword>
<comment type="similarity">
    <text evidence="2 11">Belongs to the shikimate kinase family.</text>
</comment>
<feature type="binding site" evidence="11">
    <location>
        <position position="60"/>
    </location>
    <ligand>
        <name>substrate</name>
    </ligand>
</feature>
<evidence type="ECO:0000256" key="7">
    <source>
        <dbReference type="ARBA" id="ARBA00022777"/>
    </source>
</evidence>
<dbReference type="SUPFAM" id="SSF52540">
    <property type="entry name" value="P-loop containing nucleoside triphosphate hydrolases"/>
    <property type="match status" value="1"/>
</dbReference>
<dbReference type="CDD" id="cd00464">
    <property type="entry name" value="SK"/>
    <property type="match status" value="1"/>
</dbReference>
<keyword evidence="11" id="KW-0963">Cytoplasm</keyword>
<evidence type="ECO:0000256" key="10">
    <source>
        <dbReference type="ARBA" id="ARBA00048567"/>
    </source>
</evidence>
<keyword evidence="5 11" id="KW-0808">Transferase</keyword>
<comment type="caution">
    <text evidence="12">The sequence shown here is derived from an EMBL/GenBank/DDBJ whole genome shotgun (WGS) entry which is preliminary data.</text>
</comment>
<dbReference type="InterPro" id="IPR023000">
    <property type="entry name" value="Shikimate_kinase_CS"/>
</dbReference>
<dbReference type="GO" id="GO:0004765">
    <property type="term" value="F:shikimate kinase activity"/>
    <property type="evidence" value="ECO:0007669"/>
    <property type="project" value="UniProtKB-UniRule"/>
</dbReference>
<dbReference type="GO" id="GO:0005829">
    <property type="term" value="C:cytosol"/>
    <property type="evidence" value="ECO:0007669"/>
    <property type="project" value="TreeGrafter"/>
</dbReference>